<organism evidence="2 3">
    <name type="scientific">Steroidobacter agaridevorans</name>
    <dbReference type="NCBI Taxonomy" id="2695856"/>
    <lineage>
        <taxon>Bacteria</taxon>
        <taxon>Pseudomonadati</taxon>
        <taxon>Pseudomonadota</taxon>
        <taxon>Gammaproteobacteria</taxon>
        <taxon>Steroidobacterales</taxon>
        <taxon>Steroidobacteraceae</taxon>
        <taxon>Steroidobacter</taxon>
    </lineage>
</organism>
<dbReference type="Proteomes" id="UP000445000">
    <property type="component" value="Unassembled WGS sequence"/>
</dbReference>
<sequence>MKKQTVAMLLALLLASTATVADEPEELLVTTLRTEKITIPGASFRRPADYLLQQIKVSNDSPDEKARKDEIMQTLRLMENAAARDKGTELALLADSRTVVPMKPDIAALKLARGNRVDTSEVTVCIKVKIVPGASNAAALFERLKSFPNSIKPAGRTAIDVSGNPELTIINPDQYREQAIKLYAADSRLVTSALGADYRVVTKGIDRQLQWVRDGLINVLIYIPYEYDVIPTHVTSYSR</sequence>
<protein>
    <recommendedName>
        <fullName evidence="4">TonB-dependent receptor</fullName>
    </recommendedName>
</protein>
<evidence type="ECO:0000313" key="3">
    <source>
        <dbReference type="Proteomes" id="UP000445000"/>
    </source>
</evidence>
<keyword evidence="1" id="KW-0732">Signal</keyword>
<evidence type="ECO:0008006" key="4">
    <source>
        <dbReference type="Google" id="ProtNLM"/>
    </source>
</evidence>
<keyword evidence="3" id="KW-1185">Reference proteome</keyword>
<proteinExistence type="predicted"/>
<dbReference type="RefSeq" id="WP_161816510.1">
    <property type="nucleotide sequence ID" value="NZ_BLJN01000012.1"/>
</dbReference>
<feature type="signal peptide" evidence="1">
    <location>
        <begin position="1"/>
        <end position="21"/>
    </location>
</feature>
<name>A0A829YN92_9GAMM</name>
<comment type="caution">
    <text evidence="2">The sequence shown here is derived from an EMBL/GenBank/DDBJ whole genome shotgun (WGS) entry which is preliminary data.</text>
</comment>
<dbReference type="AlphaFoldDB" id="A0A829YN92"/>
<gene>
    <name evidence="2" type="ORF">GCM10011487_69340</name>
</gene>
<dbReference type="EMBL" id="BLJN01000012">
    <property type="protein sequence ID" value="GFE84934.1"/>
    <property type="molecule type" value="Genomic_DNA"/>
</dbReference>
<feature type="chain" id="PRO_5032693885" description="TonB-dependent receptor" evidence="1">
    <location>
        <begin position="22"/>
        <end position="239"/>
    </location>
</feature>
<evidence type="ECO:0000313" key="2">
    <source>
        <dbReference type="EMBL" id="GFE84934.1"/>
    </source>
</evidence>
<evidence type="ECO:0000256" key="1">
    <source>
        <dbReference type="SAM" id="SignalP"/>
    </source>
</evidence>
<accession>A0A829YN92</accession>
<reference evidence="3" key="1">
    <citation type="submission" date="2020-01" db="EMBL/GenBank/DDBJ databases">
        <title>'Steroidobacter agaridevorans' sp. nov., agar-degrading bacteria isolated from rhizosphere soils.</title>
        <authorList>
            <person name="Ikenaga M."/>
            <person name="Kataoka M."/>
            <person name="Murouchi A."/>
            <person name="Katsuragi S."/>
            <person name="Sakai M."/>
        </authorList>
    </citation>
    <scope>NUCLEOTIDE SEQUENCE [LARGE SCALE GENOMIC DNA]</scope>
    <source>
        <strain evidence="3">YU21-B</strain>
    </source>
</reference>